<dbReference type="Gene3D" id="3.30.70.1320">
    <property type="entry name" value="Multidrug efflux transporter AcrB pore domain like"/>
    <property type="match status" value="1"/>
</dbReference>
<dbReference type="PANTHER" id="PTHR32063">
    <property type="match status" value="1"/>
</dbReference>
<reference evidence="13" key="1">
    <citation type="submission" date="2015-07" db="EMBL/GenBank/DDBJ databases">
        <authorList>
            <person name="Rodrigo-Torres Lidia"/>
            <person name="Arahal R.David."/>
        </authorList>
    </citation>
    <scope>NUCLEOTIDE SEQUENCE [LARGE SCALE GENOMIC DNA]</scope>
    <source>
        <strain evidence="13">CECT 4801</strain>
    </source>
</reference>
<dbReference type="AlphaFoldDB" id="A0A0M6Y3U9"/>
<evidence type="ECO:0000256" key="2">
    <source>
        <dbReference type="ARBA" id="ARBA00010942"/>
    </source>
</evidence>
<dbReference type="RefSeq" id="WP_055657107.1">
    <property type="nucleotide sequence ID" value="NZ_CXST01000002.1"/>
</dbReference>
<feature type="transmembrane region" description="Helical" evidence="9">
    <location>
        <begin position="366"/>
        <end position="386"/>
    </location>
</feature>
<evidence type="ECO:0000256" key="4">
    <source>
        <dbReference type="ARBA" id="ARBA00022475"/>
    </source>
</evidence>
<evidence type="ECO:0000256" key="7">
    <source>
        <dbReference type="ARBA" id="ARBA00022989"/>
    </source>
</evidence>
<feature type="transmembrane region" description="Helical" evidence="9">
    <location>
        <begin position="920"/>
        <end position="943"/>
    </location>
</feature>
<dbReference type="Pfam" id="PF00873">
    <property type="entry name" value="ACR_tran"/>
    <property type="match status" value="1"/>
</dbReference>
<keyword evidence="6 9" id="KW-0812">Transmembrane</keyword>
<evidence type="ECO:0000256" key="5">
    <source>
        <dbReference type="ARBA" id="ARBA00022519"/>
    </source>
</evidence>
<keyword evidence="8 9" id="KW-0472">Membrane</keyword>
<dbReference type="PANTHER" id="PTHR32063:SF10">
    <property type="entry name" value="EFFLUX PUMP MEMBRANE TRANSPORTER"/>
    <property type="match status" value="1"/>
</dbReference>
<dbReference type="NCBIfam" id="NF000282">
    <property type="entry name" value="RND_permease_1"/>
    <property type="match status" value="1"/>
</dbReference>
<evidence type="ECO:0000256" key="8">
    <source>
        <dbReference type="ARBA" id="ARBA00023136"/>
    </source>
</evidence>
<dbReference type="InterPro" id="IPR001036">
    <property type="entry name" value="Acrflvin-R"/>
</dbReference>
<dbReference type="GO" id="GO:0042910">
    <property type="term" value="F:xenobiotic transmembrane transporter activity"/>
    <property type="evidence" value="ECO:0007669"/>
    <property type="project" value="TreeGrafter"/>
</dbReference>
<dbReference type="GO" id="GO:0009636">
    <property type="term" value="P:response to toxic substance"/>
    <property type="evidence" value="ECO:0007669"/>
    <property type="project" value="UniProtKB-ARBA"/>
</dbReference>
<evidence type="ECO:0000313" key="13">
    <source>
        <dbReference type="Proteomes" id="UP000048926"/>
    </source>
</evidence>
<keyword evidence="4" id="KW-1003">Cell membrane</keyword>
<evidence type="ECO:0000313" key="12">
    <source>
        <dbReference type="EMBL" id="CTQ44338.1"/>
    </source>
</evidence>
<gene>
    <name evidence="12" type="primary">acrB_1</name>
    <name evidence="12" type="ORF">LAL4801_02781</name>
</gene>
<dbReference type="FunFam" id="1.20.1640.10:FF:000001">
    <property type="entry name" value="Efflux pump membrane transporter"/>
    <property type="match status" value="1"/>
</dbReference>
<evidence type="ECO:0000256" key="10">
    <source>
        <dbReference type="SAM" id="MobiDB-lite"/>
    </source>
</evidence>
<dbReference type="SUPFAM" id="SSF82693">
    <property type="entry name" value="Multidrug efflux transporter AcrB pore domain, PN1, PN2, PC1 and PC2 subdomains"/>
    <property type="match status" value="4"/>
</dbReference>
<sequence>MPQYFIERPVFAWVIALAIALAGAIAIPFLPISQYPNVAPTTIAVTTSYPGATPENLYDSVTKLIEQEMNGATGMLYFDSVSDAQGSVTINITFEAGTDPQVATVDVQNRISRVEARLPPSVRQQGVRVEETSSSFLLFVGLVSTDGRLNAVDLGEFAARNVIDELRRLPGVGKAQLFATERAMRVWIDTKKLVGLNLTAMDVTGAIAGQNAQVSSGSIGAQPSAAGQEITATVSTTGQLSTTEEFAEIVLRANPDGSVVRLGDVARVEFGAQSYAISSSINGQEAAMIGIQLNASGNALVTADAVKSRMAELAANFPQGVSFEIPYDTTPFVSISIEKVIHTLIEAVVLVFVIMFLFLQNLRYTLIPSLVVPIALLGTCAALQLFGFSINVLTMFAMVLAIGILVDDAIVVVENVERIMAEEGLPPKEATVKAMKQITGAVIGITVVLIAVFVPMAFFPGAIGIIYKQFSVTIVMSMVFSAFMALTLTPALCATILKPIPEGHAHHKNWFFRGFDWLIGKTTNGYGRVVGGAVKRNYRMIVIYMAILAGLGYTYVRLPSGFLPVEDQGYAIAATQLPAGSTAQRTAGVLDQVDDFFMNRSGVRKIVSILGFGFNGNGQNAGISFATYEDWSERGPGDSSEAIVGSALGALAGIPEGSVFTLTPPPIAALGNASGFSFRLQDRANHGNDALVQAANALLGMAWQSPILQYPYIEGLPPAPQIMLDIDRRQANAYGVAFDEINAVLSTSIGSSYVADFPNAGRMQRVIVQAEAAERMDVASLLDLNARNSRGEMVPLSAFASARWELGPTQVVGYNGLQAIKISGSPAPGHTSGEAMAEMERLFQSLPHGFGYEWTGLSYQEKASGNAAPFLLGLSLVFVFLCLAALYESWSVPIAVMLVVPLGAVGAIVAVTMRNLPNDIYFTVGLITIIGLSAKNAILIIEFARDLRNEGRSLLEATVEASKLRFRPILMTSFAFILGVVPLAFATGASSASQRAIGTGVLGGMISATVLAVLLVPTFYVVVSKLFGRRSKAADSTPRSAEDKELPDGNSRQSA</sequence>
<protein>
    <recommendedName>
        <fullName evidence="9">Efflux pump membrane transporter</fullName>
    </recommendedName>
</protein>
<feature type="domain" description="SSD" evidence="11">
    <location>
        <begin position="370"/>
        <end position="495"/>
    </location>
</feature>
<dbReference type="SUPFAM" id="SSF82866">
    <property type="entry name" value="Multidrug efflux transporter AcrB transmembrane domain"/>
    <property type="match status" value="2"/>
</dbReference>
<evidence type="ECO:0000259" key="11">
    <source>
        <dbReference type="PROSITE" id="PS50156"/>
    </source>
</evidence>
<dbReference type="PRINTS" id="PR00702">
    <property type="entry name" value="ACRIFLAVINRP"/>
</dbReference>
<name>A0A0M6Y3U9_9HYPH</name>
<dbReference type="Gene3D" id="3.30.2090.10">
    <property type="entry name" value="Multidrug efflux transporter AcrB TolC docking domain, DN and DC subdomains"/>
    <property type="match status" value="2"/>
</dbReference>
<comment type="similarity">
    <text evidence="2 9">Belongs to the resistance-nodulation-cell division (RND) (TC 2.A.6) family.</text>
</comment>
<dbReference type="SUPFAM" id="SSF82714">
    <property type="entry name" value="Multidrug efflux transporter AcrB TolC docking domain, DN and DC subdomains"/>
    <property type="match status" value="2"/>
</dbReference>
<feature type="transmembrane region" description="Helical" evidence="9">
    <location>
        <begin position="538"/>
        <end position="556"/>
    </location>
</feature>
<comment type="subcellular location">
    <subcellularLocation>
        <location evidence="1 9">Cell inner membrane</location>
        <topology evidence="1 9">Multi-pass membrane protein</topology>
    </subcellularLocation>
</comment>
<feature type="transmembrane region" description="Helical" evidence="9">
    <location>
        <begin position="997"/>
        <end position="1023"/>
    </location>
</feature>
<dbReference type="NCBIfam" id="TIGR00915">
    <property type="entry name" value="2A0602"/>
    <property type="match status" value="1"/>
</dbReference>
<dbReference type="Gene3D" id="3.30.70.1440">
    <property type="entry name" value="Multidrug efflux transporter AcrB pore domain"/>
    <property type="match status" value="1"/>
</dbReference>
<organism evidence="12 13">
    <name type="scientific">Roseibium aggregatum</name>
    <dbReference type="NCBI Taxonomy" id="187304"/>
    <lineage>
        <taxon>Bacteria</taxon>
        <taxon>Pseudomonadati</taxon>
        <taxon>Pseudomonadota</taxon>
        <taxon>Alphaproteobacteria</taxon>
        <taxon>Hyphomicrobiales</taxon>
        <taxon>Stappiaceae</taxon>
        <taxon>Roseibium</taxon>
    </lineage>
</organism>
<accession>A0A0M6Y3U9</accession>
<dbReference type="InterPro" id="IPR000731">
    <property type="entry name" value="SSD"/>
</dbReference>
<keyword evidence="7 9" id="KW-1133">Transmembrane helix</keyword>
<dbReference type="PROSITE" id="PS50156">
    <property type="entry name" value="SSD"/>
    <property type="match status" value="1"/>
</dbReference>
<dbReference type="Gene3D" id="1.20.1640.10">
    <property type="entry name" value="Multidrug efflux transporter AcrB transmembrane domain"/>
    <property type="match status" value="2"/>
</dbReference>
<evidence type="ECO:0000256" key="1">
    <source>
        <dbReference type="ARBA" id="ARBA00004429"/>
    </source>
</evidence>
<feature type="transmembrane region" description="Helical" evidence="9">
    <location>
        <begin position="441"/>
        <end position="467"/>
    </location>
</feature>
<dbReference type="GO" id="GO:0015562">
    <property type="term" value="F:efflux transmembrane transporter activity"/>
    <property type="evidence" value="ECO:0007669"/>
    <property type="project" value="InterPro"/>
</dbReference>
<feature type="transmembrane region" description="Helical" evidence="9">
    <location>
        <begin position="867"/>
        <end position="887"/>
    </location>
</feature>
<feature type="transmembrane region" description="Helical" evidence="9">
    <location>
        <begin position="964"/>
        <end position="985"/>
    </location>
</feature>
<keyword evidence="5 9" id="KW-0997">Cell inner membrane</keyword>
<feature type="transmembrane region" description="Helical" evidence="9">
    <location>
        <begin position="392"/>
        <end position="413"/>
    </location>
</feature>
<feature type="transmembrane region" description="Helical" evidence="9">
    <location>
        <begin position="894"/>
        <end position="914"/>
    </location>
</feature>
<dbReference type="STRING" id="187304.B0E33_09365"/>
<feature type="region of interest" description="Disordered" evidence="10">
    <location>
        <begin position="1032"/>
        <end position="1055"/>
    </location>
</feature>
<dbReference type="FunFam" id="3.30.70.1430:FF:000001">
    <property type="entry name" value="Efflux pump membrane transporter"/>
    <property type="match status" value="1"/>
</dbReference>
<dbReference type="OrthoDB" id="9807350at2"/>
<evidence type="ECO:0000256" key="3">
    <source>
        <dbReference type="ARBA" id="ARBA00022448"/>
    </source>
</evidence>
<keyword evidence="13" id="KW-1185">Reference proteome</keyword>
<dbReference type="GO" id="GO:0005886">
    <property type="term" value="C:plasma membrane"/>
    <property type="evidence" value="ECO:0007669"/>
    <property type="project" value="UniProtKB-SubCell"/>
</dbReference>
<feature type="transmembrane region" description="Helical" evidence="9">
    <location>
        <begin position="340"/>
        <end position="359"/>
    </location>
</feature>
<keyword evidence="3 9" id="KW-0813">Transport</keyword>
<feature type="transmembrane region" description="Helical" evidence="9">
    <location>
        <begin position="473"/>
        <end position="497"/>
    </location>
</feature>
<comment type="caution">
    <text evidence="9">Lacks conserved residue(s) required for the propagation of feature annotation.</text>
</comment>
<proteinExistence type="inferred from homology"/>
<evidence type="ECO:0000256" key="9">
    <source>
        <dbReference type="RuleBase" id="RU364070"/>
    </source>
</evidence>
<dbReference type="EMBL" id="CXST01000002">
    <property type="protein sequence ID" value="CTQ44338.1"/>
    <property type="molecule type" value="Genomic_DNA"/>
</dbReference>
<evidence type="ECO:0000256" key="6">
    <source>
        <dbReference type="ARBA" id="ARBA00022692"/>
    </source>
</evidence>
<dbReference type="InterPro" id="IPR004764">
    <property type="entry name" value="MdtF-like"/>
</dbReference>
<dbReference type="InterPro" id="IPR027463">
    <property type="entry name" value="AcrB_DN_DC_subdom"/>
</dbReference>
<dbReference type="Gene3D" id="3.30.70.1430">
    <property type="entry name" value="Multidrug efflux transporter AcrB pore domain"/>
    <property type="match status" value="2"/>
</dbReference>
<dbReference type="Proteomes" id="UP000048926">
    <property type="component" value="Unassembled WGS sequence"/>
</dbReference>